<keyword evidence="2" id="KW-1185">Reference proteome</keyword>
<protein>
    <recommendedName>
        <fullName evidence="3">NB-ARC domain-containing protein</fullName>
    </recommendedName>
</protein>
<evidence type="ECO:0000313" key="2">
    <source>
        <dbReference type="Proteomes" id="UP000007305"/>
    </source>
</evidence>
<evidence type="ECO:0000313" key="1">
    <source>
        <dbReference type="EnsemblPlants" id="Zm00001eb426540_P001"/>
    </source>
</evidence>
<reference evidence="2" key="1">
    <citation type="journal article" date="2009" name="Science">
        <title>The B73 maize genome: complexity, diversity, and dynamics.</title>
        <authorList>
            <person name="Schnable P.S."/>
            <person name="Ware D."/>
            <person name="Fulton R.S."/>
            <person name="Stein J.C."/>
            <person name="Wei F."/>
            <person name="Pasternak S."/>
            <person name="Liang C."/>
            <person name="Zhang J."/>
            <person name="Fulton L."/>
            <person name="Graves T.A."/>
            <person name="Minx P."/>
            <person name="Reily A.D."/>
            <person name="Courtney L."/>
            <person name="Kruchowski S.S."/>
            <person name="Tomlinson C."/>
            <person name="Strong C."/>
            <person name="Delehaunty K."/>
            <person name="Fronick C."/>
            <person name="Courtney B."/>
            <person name="Rock S.M."/>
            <person name="Belter E."/>
            <person name="Du F."/>
            <person name="Kim K."/>
            <person name="Abbott R.M."/>
            <person name="Cotton M."/>
            <person name="Levy A."/>
            <person name="Marchetto P."/>
            <person name="Ochoa K."/>
            <person name="Jackson S.M."/>
            <person name="Gillam B."/>
            <person name="Chen W."/>
            <person name="Yan L."/>
            <person name="Higginbotham J."/>
            <person name="Cardenas M."/>
            <person name="Waligorski J."/>
            <person name="Applebaum E."/>
            <person name="Phelps L."/>
            <person name="Falcone J."/>
            <person name="Kanchi K."/>
            <person name="Thane T."/>
            <person name="Scimone A."/>
            <person name="Thane N."/>
            <person name="Henke J."/>
            <person name="Wang T."/>
            <person name="Ruppert J."/>
            <person name="Shah N."/>
            <person name="Rotter K."/>
            <person name="Hodges J."/>
            <person name="Ingenthron E."/>
            <person name="Cordes M."/>
            <person name="Kohlberg S."/>
            <person name="Sgro J."/>
            <person name="Delgado B."/>
            <person name="Mead K."/>
            <person name="Chinwalla A."/>
            <person name="Leonard S."/>
            <person name="Crouse K."/>
            <person name="Collura K."/>
            <person name="Kudrna D."/>
            <person name="Currie J."/>
            <person name="He R."/>
            <person name="Angelova A."/>
            <person name="Rajasekar S."/>
            <person name="Mueller T."/>
            <person name="Lomeli R."/>
            <person name="Scara G."/>
            <person name="Ko A."/>
            <person name="Delaney K."/>
            <person name="Wissotski M."/>
            <person name="Lopez G."/>
            <person name="Campos D."/>
            <person name="Braidotti M."/>
            <person name="Ashley E."/>
            <person name="Golser W."/>
            <person name="Kim H."/>
            <person name="Lee S."/>
            <person name="Lin J."/>
            <person name="Dujmic Z."/>
            <person name="Kim W."/>
            <person name="Talag J."/>
            <person name="Zuccolo A."/>
            <person name="Fan C."/>
            <person name="Sebastian A."/>
            <person name="Kramer M."/>
            <person name="Spiegel L."/>
            <person name="Nascimento L."/>
            <person name="Zutavern T."/>
            <person name="Miller B."/>
            <person name="Ambroise C."/>
            <person name="Muller S."/>
            <person name="Spooner W."/>
            <person name="Narechania A."/>
            <person name="Ren L."/>
            <person name="Wei S."/>
            <person name="Kumari S."/>
            <person name="Faga B."/>
            <person name="Levy M.J."/>
            <person name="McMahan L."/>
            <person name="Van Buren P."/>
            <person name="Vaughn M.W."/>
            <person name="Ying K."/>
            <person name="Yeh C.-T."/>
            <person name="Emrich S.J."/>
            <person name="Jia Y."/>
            <person name="Kalyanaraman A."/>
            <person name="Hsia A.-P."/>
            <person name="Barbazuk W.B."/>
            <person name="Baucom R.S."/>
            <person name="Brutnell T.P."/>
            <person name="Carpita N.C."/>
            <person name="Chaparro C."/>
            <person name="Chia J.-M."/>
            <person name="Deragon J.-M."/>
            <person name="Estill J.C."/>
            <person name="Fu Y."/>
            <person name="Jeddeloh J.A."/>
            <person name="Han Y."/>
            <person name="Lee H."/>
            <person name="Li P."/>
            <person name="Lisch D.R."/>
            <person name="Liu S."/>
            <person name="Liu Z."/>
            <person name="Nagel D.H."/>
            <person name="McCann M.C."/>
            <person name="SanMiguel P."/>
            <person name="Myers A.M."/>
            <person name="Nettleton D."/>
            <person name="Nguyen J."/>
            <person name="Penning B.W."/>
            <person name="Ponnala L."/>
            <person name="Schneider K.L."/>
            <person name="Schwartz D.C."/>
            <person name="Sharma A."/>
            <person name="Soderlund C."/>
            <person name="Springer N.M."/>
            <person name="Sun Q."/>
            <person name="Wang H."/>
            <person name="Waterman M."/>
            <person name="Westerman R."/>
            <person name="Wolfgruber T.K."/>
            <person name="Yang L."/>
            <person name="Yu Y."/>
            <person name="Zhang L."/>
            <person name="Zhou S."/>
            <person name="Zhu Q."/>
            <person name="Bennetzen J.L."/>
            <person name="Dawe R.K."/>
            <person name="Jiang J."/>
            <person name="Jiang N."/>
            <person name="Presting G.G."/>
            <person name="Wessler S.R."/>
            <person name="Aluru S."/>
            <person name="Martienssen R.A."/>
            <person name="Clifton S.W."/>
            <person name="McCombie W.R."/>
            <person name="Wing R.A."/>
            <person name="Wilson R.K."/>
        </authorList>
    </citation>
    <scope>NUCLEOTIDE SEQUENCE [LARGE SCALE GENOMIC DNA]</scope>
    <source>
        <strain evidence="2">cv. B73</strain>
    </source>
</reference>
<evidence type="ECO:0008006" key="3">
    <source>
        <dbReference type="Google" id="ProtNLM"/>
    </source>
</evidence>
<dbReference type="AlphaFoldDB" id="A0A804RJI8"/>
<sequence length="58" mass="6476">MLTRLHDLLEKGESSIIDVWGQEGIGKTTLLHTPSTMISKRNITIIRKEETKSGLVKA</sequence>
<organism evidence="1 2">
    <name type="scientific">Zea mays</name>
    <name type="common">Maize</name>
    <dbReference type="NCBI Taxonomy" id="4577"/>
    <lineage>
        <taxon>Eukaryota</taxon>
        <taxon>Viridiplantae</taxon>
        <taxon>Streptophyta</taxon>
        <taxon>Embryophyta</taxon>
        <taxon>Tracheophyta</taxon>
        <taxon>Spermatophyta</taxon>
        <taxon>Magnoliopsida</taxon>
        <taxon>Liliopsida</taxon>
        <taxon>Poales</taxon>
        <taxon>Poaceae</taxon>
        <taxon>PACMAD clade</taxon>
        <taxon>Panicoideae</taxon>
        <taxon>Andropogonodae</taxon>
        <taxon>Andropogoneae</taxon>
        <taxon>Tripsacinae</taxon>
        <taxon>Zea</taxon>
    </lineage>
</organism>
<reference evidence="1" key="2">
    <citation type="submission" date="2019-07" db="EMBL/GenBank/DDBJ databases">
        <authorList>
            <person name="Seetharam A."/>
            <person name="Woodhouse M."/>
            <person name="Cannon E."/>
        </authorList>
    </citation>
    <scope>NUCLEOTIDE SEQUENCE [LARGE SCALE GENOMIC DNA]</scope>
    <source>
        <strain evidence="1">cv. B73</strain>
    </source>
</reference>
<proteinExistence type="predicted"/>
<reference evidence="1" key="3">
    <citation type="submission" date="2021-05" db="UniProtKB">
        <authorList>
            <consortium name="EnsemblPlants"/>
        </authorList>
    </citation>
    <scope>IDENTIFICATION</scope>
    <source>
        <strain evidence="1">cv. B73</strain>
    </source>
</reference>
<dbReference type="Gramene" id="Zm00001eb426540_T001">
    <property type="protein sequence ID" value="Zm00001eb426540_P001"/>
    <property type="gene ID" value="Zm00001eb426540"/>
</dbReference>
<dbReference type="EnsemblPlants" id="Zm00001eb426540_T001">
    <property type="protein sequence ID" value="Zm00001eb426540_P001"/>
    <property type="gene ID" value="Zm00001eb426540"/>
</dbReference>
<accession>A0A804RJI8</accession>
<name>A0A804RJI8_MAIZE</name>
<dbReference type="InParanoid" id="A0A804RJI8"/>
<dbReference type="Proteomes" id="UP000007305">
    <property type="component" value="Chromosome 10"/>
</dbReference>